<dbReference type="KEGG" id="kfa:Q73A0000_00480"/>
<organism evidence="2 3">
    <name type="scientific">Kaistella flava</name>
    <name type="common">ex Peng et al. 2021</name>
    <dbReference type="NCBI Taxonomy" id="2038776"/>
    <lineage>
        <taxon>Bacteria</taxon>
        <taxon>Pseudomonadati</taxon>
        <taxon>Bacteroidota</taxon>
        <taxon>Flavobacteriia</taxon>
        <taxon>Flavobacteriales</taxon>
        <taxon>Weeksellaceae</taxon>
        <taxon>Chryseobacterium group</taxon>
        <taxon>Kaistella</taxon>
    </lineage>
</organism>
<keyword evidence="1" id="KW-0472">Membrane</keyword>
<gene>
    <name evidence="2" type="ORF">Q73A0000_00480</name>
</gene>
<keyword evidence="3" id="KW-1185">Reference proteome</keyword>
<accession>A0A7M2Y3X6</accession>
<keyword evidence="1" id="KW-0812">Transmembrane</keyword>
<dbReference type="EMBL" id="CP040442">
    <property type="protein sequence ID" value="QOW08928.1"/>
    <property type="molecule type" value="Genomic_DNA"/>
</dbReference>
<reference evidence="2 3" key="1">
    <citation type="submission" date="2019-05" db="EMBL/GenBank/DDBJ databases">
        <title>Chryseobacterium sp. isolated from King George Island, maritime Antarctica.</title>
        <authorList>
            <person name="Peng X."/>
        </authorList>
    </citation>
    <scope>NUCLEOTIDE SEQUENCE [LARGE SCALE GENOMIC DNA]</scope>
    <source>
        <strain evidence="2 3">7-3A</strain>
    </source>
</reference>
<keyword evidence="1" id="KW-1133">Transmembrane helix</keyword>
<evidence type="ECO:0000313" key="2">
    <source>
        <dbReference type="EMBL" id="QOW08928.1"/>
    </source>
</evidence>
<evidence type="ECO:0000256" key="1">
    <source>
        <dbReference type="SAM" id="Phobius"/>
    </source>
</evidence>
<evidence type="ECO:0000313" key="3">
    <source>
        <dbReference type="Proteomes" id="UP000594195"/>
    </source>
</evidence>
<protein>
    <submittedName>
        <fullName evidence="2">Uncharacterized protein</fullName>
    </submittedName>
</protein>
<feature type="transmembrane region" description="Helical" evidence="1">
    <location>
        <begin position="7"/>
        <end position="28"/>
    </location>
</feature>
<name>A0A7M2Y3X6_9FLAO</name>
<dbReference type="RefSeq" id="WP_193812139.1">
    <property type="nucleotide sequence ID" value="NZ_CP040442.1"/>
</dbReference>
<dbReference type="Proteomes" id="UP000594195">
    <property type="component" value="Chromosome"/>
</dbReference>
<proteinExistence type="predicted"/>
<dbReference type="AlphaFoldDB" id="A0A7M2Y3X6"/>
<sequence>MKILNKIFQIFVGIIILGFVYLLFQYFMKWDAITIDNNISKNSVYRKIDNQKISHFSTMNKENKYTNNIIFSFDERTTEIQDFNYHHCNIYFEGPFLIIQFISGDGFSGGGYNLRLLKGRFNTEPYFYTDSPSTFDNNEYSKVHLQHLVLNKENYKSGDSIFGKIDLKIQKDYGPEKSFEYGNGYFRGLIP</sequence>